<dbReference type="PANTHER" id="PTHR24136:SF41">
    <property type="match status" value="1"/>
</dbReference>
<evidence type="ECO:0000313" key="5">
    <source>
        <dbReference type="EMBL" id="KAK1664100.1"/>
    </source>
</evidence>
<dbReference type="PROSITE" id="PS50297">
    <property type="entry name" value="ANK_REP_REGION"/>
    <property type="match status" value="1"/>
</dbReference>
<dbReference type="InterPro" id="IPR002110">
    <property type="entry name" value="Ankyrin_rpt"/>
</dbReference>
<name>A0AAD8SUD5_LOLMU</name>
<protein>
    <recommendedName>
        <fullName evidence="7">Ankyrin repeat family protein</fullName>
    </recommendedName>
</protein>
<dbReference type="GO" id="GO:0016567">
    <property type="term" value="P:protein ubiquitination"/>
    <property type="evidence" value="ECO:0007669"/>
    <property type="project" value="TreeGrafter"/>
</dbReference>
<organism evidence="5 6">
    <name type="scientific">Lolium multiflorum</name>
    <name type="common">Italian ryegrass</name>
    <name type="synonym">Lolium perenne subsp. multiflorum</name>
    <dbReference type="NCBI Taxonomy" id="4521"/>
    <lineage>
        <taxon>Eukaryota</taxon>
        <taxon>Viridiplantae</taxon>
        <taxon>Streptophyta</taxon>
        <taxon>Embryophyta</taxon>
        <taxon>Tracheophyta</taxon>
        <taxon>Spermatophyta</taxon>
        <taxon>Magnoliopsida</taxon>
        <taxon>Liliopsida</taxon>
        <taxon>Poales</taxon>
        <taxon>Poaceae</taxon>
        <taxon>BOP clade</taxon>
        <taxon>Pooideae</taxon>
        <taxon>Poodae</taxon>
        <taxon>Poeae</taxon>
        <taxon>Poeae Chloroplast Group 2 (Poeae type)</taxon>
        <taxon>Loliodinae</taxon>
        <taxon>Loliinae</taxon>
        <taxon>Lolium</taxon>
    </lineage>
</organism>
<dbReference type="EMBL" id="JAUUTY010000003">
    <property type="protein sequence ID" value="KAK1664100.1"/>
    <property type="molecule type" value="Genomic_DNA"/>
</dbReference>
<gene>
    <name evidence="5" type="ORF">QYE76_052259</name>
</gene>
<dbReference type="PROSITE" id="PS50088">
    <property type="entry name" value="ANK_REPEAT"/>
    <property type="match status" value="1"/>
</dbReference>
<evidence type="ECO:0000256" key="1">
    <source>
        <dbReference type="ARBA" id="ARBA00005949"/>
    </source>
</evidence>
<dbReference type="InterPro" id="IPR036770">
    <property type="entry name" value="Ankyrin_rpt-contain_sf"/>
</dbReference>
<keyword evidence="3 4" id="KW-0040">ANK repeat</keyword>
<evidence type="ECO:0008006" key="7">
    <source>
        <dbReference type="Google" id="ProtNLM"/>
    </source>
</evidence>
<dbReference type="Pfam" id="PF00023">
    <property type="entry name" value="Ank"/>
    <property type="match status" value="1"/>
</dbReference>
<keyword evidence="2" id="KW-0677">Repeat</keyword>
<dbReference type="InterPro" id="IPR051573">
    <property type="entry name" value="Ankyrin-SOCS_box_domain"/>
</dbReference>
<dbReference type="PANTHER" id="PTHR24136">
    <property type="entry name" value="SOWAH (DROSOPHILA) HOMOLOG"/>
    <property type="match status" value="1"/>
</dbReference>
<comment type="caution">
    <text evidence="5">The sequence shown here is derived from an EMBL/GenBank/DDBJ whole genome shotgun (WGS) entry which is preliminary data.</text>
</comment>
<evidence type="ECO:0000256" key="4">
    <source>
        <dbReference type="PROSITE-ProRule" id="PRU00023"/>
    </source>
</evidence>
<evidence type="ECO:0000256" key="2">
    <source>
        <dbReference type="ARBA" id="ARBA00022737"/>
    </source>
</evidence>
<comment type="similarity">
    <text evidence="1">Belongs to the ankyrin SOCS box (ASB) family.</text>
</comment>
<evidence type="ECO:0000313" key="6">
    <source>
        <dbReference type="Proteomes" id="UP001231189"/>
    </source>
</evidence>
<keyword evidence="6" id="KW-1185">Reference proteome</keyword>
<evidence type="ECO:0000256" key="3">
    <source>
        <dbReference type="ARBA" id="ARBA00023043"/>
    </source>
</evidence>
<dbReference type="GO" id="GO:0045732">
    <property type="term" value="P:positive regulation of protein catabolic process"/>
    <property type="evidence" value="ECO:0007669"/>
    <property type="project" value="TreeGrafter"/>
</dbReference>
<proteinExistence type="inferred from homology"/>
<dbReference type="Proteomes" id="UP001231189">
    <property type="component" value="Unassembled WGS sequence"/>
</dbReference>
<sequence length="545" mass="61794">MRQTVEVQPNCAAMETIHKKKAFKAGSHVDNDVAEDKSSAVECDPWNPPFPPYDSSTHKSFSEWRRQRSAVLIVSRATNIIIPDRTPKIANSDFYKLYPHLLPILEKDSAQCFLRLYDDHRYCMARNYIIIPEVLNQMIVEDALNCAKVVLEGNAPVLEGFRANPNCMNQYGYFPLHEATERFSVDMIKLLLHHGALTNLRTAGDLVIEGLLPLHVAVEDTCLHKYLQDNLLPNQEHPNHQTKEDANFVYKIIYLLCLPEMKIFLNTTRLLSEHTSNLVEEVWNYIKDGKLLQTAVLLLAAQAQIRVIDGFSTIITRIAEESTTIKFEISQDEKEKLDLEAKCKHLLSALLLVQIIDKAGNALDSCIQRRKEVPQTKVLERVSQILNGYGFFPTGGVIRIGSLCPYEWSPLPGDELPKEDGGCRCGCMLFPISETPHLCRAYKSARRFDRECTWNNFFPYWRSVLAYRYPCKFFPAHAQDDVSCLPNFDHIHNSGSMSFGKPSSPVPNGKPCSLPSTISQITSMHQSRRLFGTVALTILKVLKNA</sequence>
<dbReference type="Gene3D" id="1.25.40.20">
    <property type="entry name" value="Ankyrin repeat-containing domain"/>
    <property type="match status" value="1"/>
</dbReference>
<dbReference type="SUPFAM" id="SSF48403">
    <property type="entry name" value="Ankyrin repeat"/>
    <property type="match status" value="1"/>
</dbReference>
<accession>A0AAD8SUD5</accession>
<dbReference type="AlphaFoldDB" id="A0AAD8SUD5"/>
<reference evidence="5" key="1">
    <citation type="submission" date="2023-07" db="EMBL/GenBank/DDBJ databases">
        <title>A chromosome-level genome assembly of Lolium multiflorum.</title>
        <authorList>
            <person name="Chen Y."/>
            <person name="Copetti D."/>
            <person name="Kolliker R."/>
            <person name="Studer B."/>
        </authorList>
    </citation>
    <scope>NUCLEOTIDE SEQUENCE</scope>
    <source>
        <strain evidence="5">02402/16</strain>
        <tissue evidence="5">Leaf</tissue>
    </source>
</reference>
<feature type="repeat" description="ANK" evidence="4">
    <location>
        <begin position="171"/>
        <end position="203"/>
    </location>
</feature>